<feature type="transmembrane region" description="Helical" evidence="1">
    <location>
        <begin position="56"/>
        <end position="77"/>
    </location>
</feature>
<evidence type="ECO:0000256" key="1">
    <source>
        <dbReference type="SAM" id="Phobius"/>
    </source>
</evidence>
<evidence type="ECO:0000313" key="2">
    <source>
        <dbReference type="EMBL" id="MEK8180818.1"/>
    </source>
</evidence>
<dbReference type="EMBL" id="JBBPCB010000006">
    <property type="protein sequence ID" value="MEK8180818.1"/>
    <property type="molecule type" value="Genomic_DNA"/>
</dbReference>
<protein>
    <recommendedName>
        <fullName evidence="4">DUF4282 domain-containing protein</fullName>
    </recommendedName>
</protein>
<accession>A0ABU9E2E8</accession>
<reference evidence="2 3" key="1">
    <citation type="submission" date="2024-04" db="EMBL/GenBank/DDBJ databases">
        <title>draft genome sequnece of Flavobacterium buctense JCM 30750.</title>
        <authorList>
            <person name="Kim D.-U."/>
        </authorList>
    </citation>
    <scope>NUCLEOTIDE SEQUENCE [LARGE SCALE GENOMIC DNA]</scope>
    <source>
        <strain evidence="2 3">JCM 30750</strain>
    </source>
</reference>
<sequence length="113" mass="12820">MKSIWFFIKVTVRGGILFLLPFVFIIMIVEKIISILSSIITPLAAKFGIDHFAGKATIGILIALCVFIICFLGGLLMRIYIFKRINEILDEKLLKLFPAYDELKSKAPNKNKE</sequence>
<feature type="transmembrane region" description="Helical" evidence="1">
    <location>
        <begin position="12"/>
        <end position="36"/>
    </location>
</feature>
<keyword evidence="1" id="KW-0472">Membrane</keyword>
<dbReference type="Proteomes" id="UP001491349">
    <property type="component" value="Unassembled WGS sequence"/>
</dbReference>
<gene>
    <name evidence="2" type="ORF">WMW71_10755</name>
</gene>
<keyword evidence="1" id="KW-0812">Transmembrane</keyword>
<proteinExistence type="predicted"/>
<evidence type="ECO:0000313" key="3">
    <source>
        <dbReference type="Proteomes" id="UP001491349"/>
    </source>
</evidence>
<name>A0ABU9E2E8_9FLAO</name>
<keyword evidence="3" id="KW-1185">Reference proteome</keyword>
<evidence type="ECO:0008006" key="4">
    <source>
        <dbReference type="Google" id="ProtNLM"/>
    </source>
</evidence>
<organism evidence="2 3">
    <name type="scientific">Flavobacterium buctense</name>
    <dbReference type="NCBI Taxonomy" id="1648146"/>
    <lineage>
        <taxon>Bacteria</taxon>
        <taxon>Pseudomonadati</taxon>
        <taxon>Bacteroidota</taxon>
        <taxon>Flavobacteriia</taxon>
        <taxon>Flavobacteriales</taxon>
        <taxon>Flavobacteriaceae</taxon>
        <taxon>Flavobacterium</taxon>
    </lineage>
</organism>
<keyword evidence="1" id="KW-1133">Transmembrane helix</keyword>
<dbReference type="RefSeq" id="WP_187661206.1">
    <property type="nucleotide sequence ID" value="NZ_JACTAB010000010.1"/>
</dbReference>
<comment type="caution">
    <text evidence="2">The sequence shown here is derived from an EMBL/GenBank/DDBJ whole genome shotgun (WGS) entry which is preliminary data.</text>
</comment>